<evidence type="ECO:0000313" key="3">
    <source>
        <dbReference type="Proteomes" id="UP001631993"/>
    </source>
</evidence>
<evidence type="ECO:0000313" key="2">
    <source>
        <dbReference type="EMBL" id="MFM9653796.1"/>
    </source>
</evidence>
<accession>A0ABW9IZD1</accession>
<keyword evidence="1" id="KW-0472">Membrane</keyword>
<feature type="non-terminal residue" evidence="2">
    <location>
        <position position="1"/>
    </location>
</feature>
<evidence type="ECO:0008006" key="4">
    <source>
        <dbReference type="Google" id="ProtNLM"/>
    </source>
</evidence>
<dbReference type="Proteomes" id="UP001631993">
    <property type="component" value="Unassembled WGS sequence"/>
</dbReference>
<comment type="caution">
    <text evidence="2">The sequence shown here is derived from an EMBL/GenBank/DDBJ whole genome shotgun (WGS) entry which is preliminary data.</text>
</comment>
<dbReference type="RefSeq" id="WP_409098030.1">
    <property type="nucleotide sequence ID" value="NZ_JBJVNE010000389.1"/>
</dbReference>
<feature type="transmembrane region" description="Helical" evidence="1">
    <location>
        <begin position="12"/>
        <end position="33"/>
    </location>
</feature>
<feature type="transmembrane region" description="Helical" evidence="1">
    <location>
        <begin position="39"/>
        <end position="62"/>
    </location>
</feature>
<reference evidence="2 3" key="1">
    <citation type="submission" date="2024-12" db="EMBL/GenBank/DDBJ databases">
        <title>Forecasting of Potato common scab and diversities of Pathogenic streptomyces spp. in china.</title>
        <authorList>
            <person name="Handique U."/>
            <person name="Wu J."/>
        </authorList>
    </citation>
    <scope>NUCLEOTIDE SEQUENCE [LARGE SCALE GENOMIC DNA]</scope>
    <source>
        <strain evidence="2 3">ZRIMU1585</strain>
    </source>
</reference>
<gene>
    <name evidence="2" type="ORF">ACKI1S_48300</name>
</gene>
<sequence length="89" mass="9291">VARSPAQRGVRRGTVLLLASVIGYLLQSTVGALPQGSAVGLIAVLFATITPLALWLFAHALFERRPDPRLAGAAALLLTGSDLARMTGR</sequence>
<name>A0ABW9IZD1_STRGJ</name>
<proteinExistence type="predicted"/>
<protein>
    <recommendedName>
        <fullName evidence="4">EamA family transporter</fullName>
    </recommendedName>
</protein>
<keyword evidence="1" id="KW-0812">Transmembrane</keyword>
<keyword evidence="1" id="KW-1133">Transmembrane helix</keyword>
<dbReference type="EMBL" id="JBJVNE010000389">
    <property type="protein sequence ID" value="MFM9653796.1"/>
    <property type="molecule type" value="Genomic_DNA"/>
</dbReference>
<evidence type="ECO:0000256" key="1">
    <source>
        <dbReference type="SAM" id="Phobius"/>
    </source>
</evidence>
<feature type="non-terminal residue" evidence="2">
    <location>
        <position position="89"/>
    </location>
</feature>
<organism evidence="2 3">
    <name type="scientific">Streptomyces galilaeus</name>
    <dbReference type="NCBI Taxonomy" id="33899"/>
    <lineage>
        <taxon>Bacteria</taxon>
        <taxon>Bacillati</taxon>
        <taxon>Actinomycetota</taxon>
        <taxon>Actinomycetes</taxon>
        <taxon>Kitasatosporales</taxon>
        <taxon>Streptomycetaceae</taxon>
        <taxon>Streptomyces</taxon>
    </lineage>
</organism>
<keyword evidence="3" id="KW-1185">Reference proteome</keyword>